<sequence>MFQLALTMYHVPADIQVVLDHHFDEFPIGFSTSDYTTNCINLKVGIDMGCTMSPIPCVMAMEVIIKIAEGSISSTNLSGGCSVTLIKVFMDGTNIIYSKQAQIWRILAGFDAVLL</sequence>
<gene>
    <name evidence="1" type="ORF">ElyMa_003566300</name>
</gene>
<protein>
    <submittedName>
        <fullName evidence="1">Reverse transcriptase</fullName>
    </submittedName>
</protein>
<keyword evidence="1" id="KW-0548">Nucleotidyltransferase</keyword>
<name>A0AAV4EMI2_9GAST</name>
<keyword evidence="2" id="KW-1185">Reference proteome</keyword>
<dbReference type="GO" id="GO:0003964">
    <property type="term" value="F:RNA-directed DNA polymerase activity"/>
    <property type="evidence" value="ECO:0007669"/>
    <property type="project" value="UniProtKB-KW"/>
</dbReference>
<organism evidence="1 2">
    <name type="scientific">Elysia marginata</name>
    <dbReference type="NCBI Taxonomy" id="1093978"/>
    <lineage>
        <taxon>Eukaryota</taxon>
        <taxon>Metazoa</taxon>
        <taxon>Spiralia</taxon>
        <taxon>Lophotrochozoa</taxon>
        <taxon>Mollusca</taxon>
        <taxon>Gastropoda</taxon>
        <taxon>Heterobranchia</taxon>
        <taxon>Euthyneura</taxon>
        <taxon>Panpulmonata</taxon>
        <taxon>Sacoglossa</taxon>
        <taxon>Placobranchoidea</taxon>
        <taxon>Plakobranchidae</taxon>
        <taxon>Elysia</taxon>
    </lineage>
</organism>
<keyword evidence="1" id="KW-0808">Transferase</keyword>
<evidence type="ECO:0000313" key="1">
    <source>
        <dbReference type="EMBL" id="GFR61785.1"/>
    </source>
</evidence>
<dbReference type="EMBL" id="BMAT01007302">
    <property type="protein sequence ID" value="GFR61785.1"/>
    <property type="molecule type" value="Genomic_DNA"/>
</dbReference>
<reference evidence="1 2" key="1">
    <citation type="journal article" date="2021" name="Elife">
        <title>Chloroplast acquisition without the gene transfer in kleptoplastic sea slugs, Plakobranchus ocellatus.</title>
        <authorList>
            <person name="Maeda T."/>
            <person name="Takahashi S."/>
            <person name="Yoshida T."/>
            <person name="Shimamura S."/>
            <person name="Takaki Y."/>
            <person name="Nagai Y."/>
            <person name="Toyoda A."/>
            <person name="Suzuki Y."/>
            <person name="Arimoto A."/>
            <person name="Ishii H."/>
            <person name="Satoh N."/>
            <person name="Nishiyama T."/>
            <person name="Hasebe M."/>
            <person name="Maruyama T."/>
            <person name="Minagawa J."/>
            <person name="Obokata J."/>
            <person name="Shigenobu S."/>
        </authorList>
    </citation>
    <scope>NUCLEOTIDE SEQUENCE [LARGE SCALE GENOMIC DNA]</scope>
</reference>
<dbReference type="Proteomes" id="UP000762676">
    <property type="component" value="Unassembled WGS sequence"/>
</dbReference>
<comment type="caution">
    <text evidence="1">The sequence shown here is derived from an EMBL/GenBank/DDBJ whole genome shotgun (WGS) entry which is preliminary data.</text>
</comment>
<keyword evidence="1" id="KW-0695">RNA-directed DNA polymerase</keyword>
<proteinExistence type="predicted"/>
<evidence type="ECO:0000313" key="2">
    <source>
        <dbReference type="Proteomes" id="UP000762676"/>
    </source>
</evidence>
<dbReference type="AlphaFoldDB" id="A0AAV4EMI2"/>
<accession>A0AAV4EMI2</accession>